<dbReference type="InterPro" id="IPR027417">
    <property type="entry name" value="P-loop_NTPase"/>
</dbReference>
<gene>
    <name evidence="8" type="ORF">FSB_LOCUS32926</name>
</gene>
<dbReference type="PANTHER" id="PTHR11017:SF527">
    <property type="entry name" value="TMV RESISTANCE PROTEIN N-LIKE"/>
    <property type="match status" value="1"/>
</dbReference>
<dbReference type="Pfam" id="PF23282">
    <property type="entry name" value="WHD_ROQ1"/>
    <property type="match status" value="1"/>
</dbReference>
<name>A0A2N9H0D1_FAGSY</name>
<dbReference type="InterPro" id="IPR036390">
    <property type="entry name" value="WH_DNA-bd_sf"/>
</dbReference>
<dbReference type="InterPro" id="IPR058192">
    <property type="entry name" value="WHD_ROQ1-like"/>
</dbReference>
<dbReference type="Gene3D" id="3.40.50.10140">
    <property type="entry name" value="Toll/interleukin-1 receptor homology (TIR) domain"/>
    <property type="match status" value="1"/>
</dbReference>
<feature type="domain" description="Disease resistance protein Roq1-like winged-helix" evidence="7">
    <location>
        <begin position="261"/>
        <end position="304"/>
    </location>
</feature>
<evidence type="ECO:0000256" key="3">
    <source>
        <dbReference type="ARBA" id="ARBA00022821"/>
    </source>
</evidence>
<sequence>MASMSTEKASSSFSSSSSSSSTPRWKYDAFLSFREGKINFTGARKSNRRIEICYCHFLKKLCLFNVVPRGTCKDQIVIDARKKKGMTVLPIFYNVDPSDVRKQTGTFTQAFVEHEKRFKIEEVKKWRAALIEVANLSGWDLKDRPESKIIQNIVGELWHKLSYAFSEDLEDLVGIISRAEKLESCLAIGSNNVRIIGVWGMGGMGKTTLASVVFNMVSQEFEGCCFLTNVRGDSEKDGLVPLQQKLILQLLKGKNSVVAKLDYLGLHPGVGLDILVDKSLIKMNDNEVWMHDLLQEMGRNIIHDECPEDPGKRSRLWSFEDINNVLTKNTGTEAIQGIVLKLPEPKEAHWIPESFSKMQHLKLLIIDNVHLRHDPKYLPNGLRFLDWSGYPSKSFPSSFKTKGLHPTSDNDHCYSLEVKFQSGLPIKQKVTKVKRSRDEYDGAGPSGEGSSNDVPHPKRIERPTEFDNSNSEESSKYKDCDEELSDVQ</sequence>
<dbReference type="Gene3D" id="3.40.50.300">
    <property type="entry name" value="P-loop containing nucleotide triphosphate hydrolases"/>
    <property type="match status" value="1"/>
</dbReference>
<dbReference type="AlphaFoldDB" id="A0A2N9H0D1"/>
<feature type="compositionally biased region" description="Low complexity" evidence="4">
    <location>
        <begin position="10"/>
        <end position="21"/>
    </location>
</feature>
<reference evidence="8" key="1">
    <citation type="submission" date="2018-02" db="EMBL/GenBank/DDBJ databases">
        <authorList>
            <person name="Cohen D.B."/>
            <person name="Kent A.D."/>
        </authorList>
    </citation>
    <scope>NUCLEOTIDE SEQUENCE</scope>
</reference>
<evidence type="ECO:0000313" key="8">
    <source>
        <dbReference type="EMBL" id="SPD05044.1"/>
    </source>
</evidence>
<keyword evidence="2" id="KW-0677">Repeat</keyword>
<dbReference type="GO" id="GO:0043531">
    <property type="term" value="F:ADP binding"/>
    <property type="evidence" value="ECO:0007669"/>
    <property type="project" value="InterPro"/>
</dbReference>
<dbReference type="EMBL" id="OIVN01002611">
    <property type="protein sequence ID" value="SPD05044.1"/>
    <property type="molecule type" value="Genomic_DNA"/>
</dbReference>
<keyword evidence="3" id="KW-0611">Plant defense</keyword>
<proteinExistence type="predicted"/>
<feature type="domain" description="NB-ARC" evidence="5">
    <location>
        <begin position="182"/>
        <end position="245"/>
    </location>
</feature>
<dbReference type="GO" id="GO:0006952">
    <property type="term" value="P:defense response"/>
    <property type="evidence" value="ECO:0007669"/>
    <property type="project" value="UniProtKB-KW"/>
</dbReference>
<dbReference type="InterPro" id="IPR035897">
    <property type="entry name" value="Toll_tir_struct_dom_sf"/>
</dbReference>
<evidence type="ECO:0000259" key="5">
    <source>
        <dbReference type="Pfam" id="PF00931"/>
    </source>
</evidence>
<feature type="compositionally biased region" description="Basic and acidic residues" evidence="4">
    <location>
        <begin position="455"/>
        <end position="465"/>
    </location>
</feature>
<dbReference type="SUPFAM" id="SSF52200">
    <property type="entry name" value="Toll/Interleukin receptor TIR domain"/>
    <property type="match status" value="1"/>
</dbReference>
<dbReference type="InterPro" id="IPR002182">
    <property type="entry name" value="NB-ARC"/>
</dbReference>
<evidence type="ECO:0000259" key="7">
    <source>
        <dbReference type="Pfam" id="PF23282"/>
    </source>
</evidence>
<dbReference type="SUPFAM" id="SSF46785">
    <property type="entry name" value="Winged helix' DNA-binding domain"/>
    <property type="match status" value="1"/>
</dbReference>
<evidence type="ECO:0000256" key="2">
    <source>
        <dbReference type="ARBA" id="ARBA00022737"/>
    </source>
</evidence>
<dbReference type="GO" id="GO:0007165">
    <property type="term" value="P:signal transduction"/>
    <property type="evidence" value="ECO:0007669"/>
    <property type="project" value="InterPro"/>
</dbReference>
<organism evidence="8">
    <name type="scientific">Fagus sylvatica</name>
    <name type="common">Beechnut</name>
    <dbReference type="NCBI Taxonomy" id="28930"/>
    <lineage>
        <taxon>Eukaryota</taxon>
        <taxon>Viridiplantae</taxon>
        <taxon>Streptophyta</taxon>
        <taxon>Embryophyta</taxon>
        <taxon>Tracheophyta</taxon>
        <taxon>Spermatophyta</taxon>
        <taxon>Magnoliopsida</taxon>
        <taxon>eudicotyledons</taxon>
        <taxon>Gunneridae</taxon>
        <taxon>Pentapetalae</taxon>
        <taxon>rosids</taxon>
        <taxon>fabids</taxon>
        <taxon>Fagales</taxon>
        <taxon>Fagaceae</taxon>
        <taxon>Fagus</taxon>
    </lineage>
</organism>
<dbReference type="Pfam" id="PF01582">
    <property type="entry name" value="TIR"/>
    <property type="match status" value="1"/>
</dbReference>
<feature type="domain" description="TIR" evidence="6">
    <location>
        <begin position="76"/>
        <end position="175"/>
    </location>
</feature>
<keyword evidence="1" id="KW-0433">Leucine-rich repeat</keyword>
<evidence type="ECO:0000256" key="1">
    <source>
        <dbReference type="ARBA" id="ARBA00022614"/>
    </source>
</evidence>
<evidence type="ECO:0000259" key="6">
    <source>
        <dbReference type="Pfam" id="PF01582"/>
    </source>
</evidence>
<evidence type="ECO:0000256" key="4">
    <source>
        <dbReference type="SAM" id="MobiDB-lite"/>
    </source>
</evidence>
<accession>A0A2N9H0D1</accession>
<feature type="region of interest" description="Disordered" evidence="4">
    <location>
        <begin position="1"/>
        <end position="23"/>
    </location>
</feature>
<feature type="region of interest" description="Disordered" evidence="4">
    <location>
        <begin position="429"/>
        <end position="488"/>
    </location>
</feature>
<dbReference type="InterPro" id="IPR000157">
    <property type="entry name" value="TIR_dom"/>
</dbReference>
<dbReference type="Pfam" id="PF00931">
    <property type="entry name" value="NB-ARC"/>
    <property type="match status" value="1"/>
</dbReference>
<protein>
    <submittedName>
        <fullName evidence="8">Uncharacterized protein</fullName>
    </submittedName>
</protein>
<dbReference type="SUPFAM" id="SSF52540">
    <property type="entry name" value="P-loop containing nucleoside triphosphate hydrolases"/>
    <property type="match status" value="1"/>
</dbReference>
<dbReference type="InterPro" id="IPR044974">
    <property type="entry name" value="Disease_R_plants"/>
</dbReference>
<dbReference type="PANTHER" id="PTHR11017">
    <property type="entry name" value="LEUCINE-RICH REPEAT-CONTAINING PROTEIN"/>
    <property type="match status" value="1"/>
</dbReference>